<keyword evidence="5" id="KW-1185">Reference proteome</keyword>
<evidence type="ECO:0000313" key="5">
    <source>
        <dbReference type="Proteomes" id="UP000188912"/>
    </source>
</evidence>
<dbReference type="Gene3D" id="3.40.630.30">
    <property type="match status" value="1"/>
</dbReference>
<dbReference type="GO" id="GO:0016747">
    <property type="term" value="F:acyltransferase activity, transferring groups other than amino-acyl groups"/>
    <property type="evidence" value="ECO:0007669"/>
    <property type="project" value="InterPro"/>
</dbReference>
<name>A0A1U9JUQ9_9HYPH</name>
<dbReference type="PROSITE" id="PS51186">
    <property type="entry name" value="GNAT"/>
    <property type="match status" value="1"/>
</dbReference>
<dbReference type="SUPFAM" id="SSF55729">
    <property type="entry name" value="Acyl-CoA N-acyltransferases (Nat)"/>
    <property type="match status" value="1"/>
</dbReference>
<feature type="domain" description="N-acetyltransferase" evidence="3">
    <location>
        <begin position="1"/>
        <end position="160"/>
    </location>
</feature>
<dbReference type="InterPro" id="IPR050832">
    <property type="entry name" value="Bact_Acetyltransf"/>
</dbReference>
<dbReference type="PANTHER" id="PTHR43877">
    <property type="entry name" value="AMINOALKYLPHOSPHONATE N-ACETYLTRANSFERASE-RELATED-RELATED"/>
    <property type="match status" value="1"/>
</dbReference>
<dbReference type="STRING" id="1902579.BHV28_08910"/>
<keyword evidence="2" id="KW-0012">Acyltransferase</keyword>
<evidence type="ECO:0000256" key="2">
    <source>
        <dbReference type="ARBA" id="ARBA00023315"/>
    </source>
</evidence>
<organism evidence="4 5">
    <name type="scientific">Candidatus Tokpelaia hoelldobleri</name>
    <dbReference type="NCBI Taxonomy" id="1902579"/>
    <lineage>
        <taxon>Bacteria</taxon>
        <taxon>Pseudomonadati</taxon>
        <taxon>Pseudomonadota</taxon>
        <taxon>Alphaproteobacteria</taxon>
        <taxon>Hyphomicrobiales</taxon>
        <taxon>Candidatus Tokpelaia</taxon>
    </lineage>
</organism>
<sequence length="161" mass="18195">MWLRTASRGDIAAIHRLLVETWHAAYDDVLGREAVNQLTAQWHSADRVGQYLTQPLSEYVVADDGKAICGVAYAVQCGDTVFLHQLYVRPEQQNQGIGKQLLAEIEGCFPAARHIRLNVFEKNRRAIHFYERCGCKIVGTPVQLAEFPAIREIMMEKSLPD</sequence>
<dbReference type="EMBL" id="CP017315">
    <property type="protein sequence ID" value="AQS41590.1"/>
    <property type="molecule type" value="Genomic_DNA"/>
</dbReference>
<dbReference type="CDD" id="cd04301">
    <property type="entry name" value="NAT_SF"/>
    <property type="match status" value="1"/>
</dbReference>
<gene>
    <name evidence="4" type="ORF">BHV28_08910</name>
</gene>
<reference evidence="4 5" key="2">
    <citation type="journal article" date="2016" name="Sci. Rep.">
        <title>The genome of Rhizobiales bacteria in predatory ants reveals urease gene functions but no genes for nitrogen fixation.</title>
        <authorList>
            <person name="Neuvonen M.M."/>
            <person name="Tamarit D."/>
            <person name="Naslund K."/>
            <person name="Liebig J."/>
            <person name="Feldhaar H."/>
            <person name="Moran N.A."/>
            <person name="Guy L."/>
            <person name="Andersson S.G."/>
        </authorList>
    </citation>
    <scope>NUCLEOTIDE SEQUENCE [LARGE SCALE GENOMIC DNA]</scope>
    <source>
        <strain evidence="4 5">Hsal</strain>
    </source>
</reference>
<dbReference type="InterPro" id="IPR016181">
    <property type="entry name" value="Acyl_CoA_acyltransferase"/>
</dbReference>
<evidence type="ECO:0000259" key="3">
    <source>
        <dbReference type="PROSITE" id="PS51186"/>
    </source>
</evidence>
<accession>A0A1U9JUQ9</accession>
<dbReference type="Proteomes" id="UP000188912">
    <property type="component" value="Chromosome"/>
</dbReference>
<reference evidence="4 5" key="1">
    <citation type="journal article" date="2010" name="Science">
        <title>Genomic comparison of the ants Camponotus floridanus and Harpegnathos saltator.</title>
        <authorList>
            <person name="Bonasio R."/>
            <person name="Zhang G."/>
            <person name="Ye C."/>
            <person name="Mutti N.S."/>
            <person name="Fang X."/>
            <person name="Qin N."/>
            <person name="Donahue G."/>
            <person name="Yang P."/>
            <person name="Li Q."/>
            <person name="Li C."/>
            <person name="Zhang P."/>
            <person name="Huang Z."/>
            <person name="Berger S.L."/>
            <person name="Reinberg D."/>
            <person name="Wang J."/>
            <person name="Liebig J."/>
        </authorList>
    </citation>
    <scope>NUCLEOTIDE SEQUENCE [LARGE SCALE GENOMIC DNA]</scope>
    <source>
        <strain evidence="4 5">Hsal</strain>
    </source>
</reference>
<dbReference type="InterPro" id="IPR000182">
    <property type="entry name" value="GNAT_dom"/>
</dbReference>
<dbReference type="AlphaFoldDB" id="A0A1U9JUQ9"/>
<dbReference type="KEGG" id="thd:BHV28_08910"/>
<protein>
    <submittedName>
        <fullName evidence="4">Acetyltransferase</fullName>
    </submittedName>
</protein>
<keyword evidence="1" id="KW-0808">Transferase</keyword>
<proteinExistence type="predicted"/>
<dbReference type="PANTHER" id="PTHR43877:SF2">
    <property type="entry name" value="AMINOALKYLPHOSPHONATE N-ACETYLTRANSFERASE-RELATED"/>
    <property type="match status" value="1"/>
</dbReference>
<dbReference type="Pfam" id="PF00583">
    <property type="entry name" value="Acetyltransf_1"/>
    <property type="match status" value="1"/>
</dbReference>
<evidence type="ECO:0000313" key="4">
    <source>
        <dbReference type="EMBL" id="AQS41590.1"/>
    </source>
</evidence>
<evidence type="ECO:0000256" key="1">
    <source>
        <dbReference type="ARBA" id="ARBA00022679"/>
    </source>
</evidence>